<reference evidence="3" key="1">
    <citation type="journal article" date="2016" name="Nat. Commun.">
        <title>The Gonium pectorale genome demonstrates co-option of cell cycle regulation during the evolution of multicellularity.</title>
        <authorList>
            <person name="Hanschen E.R."/>
            <person name="Marriage T.N."/>
            <person name="Ferris P.J."/>
            <person name="Hamaji T."/>
            <person name="Toyoda A."/>
            <person name="Fujiyama A."/>
            <person name="Neme R."/>
            <person name="Noguchi H."/>
            <person name="Minakuchi Y."/>
            <person name="Suzuki M."/>
            <person name="Kawai-Toyooka H."/>
            <person name="Smith D.R."/>
            <person name="Sparks H."/>
            <person name="Anderson J."/>
            <person name="Bakaric R."/>
            <person name="Luria V."/>
            <person name="Karger A."/>
            <person name="Kirschner M.W."/>
            <person name="Durand P.M."/>
            <person name="Michod R.E."/>
            <person name="Nozaki H."/>
            <person name="Olson B.J."/>
        </authorList>
    </citation>
    <scope>NUCLEOTIDE SEQUENCE [LARGE SCALE GENOMIC DNA]</scope>
    <source>
        <strain evidence="3">NIES-2863</strain>
    </source>
</reference>
<evidence type="ECO:0000313" key="3">
    <source>
        <dbReference type="Proteomes" id="UP000075714"/>
    </source>
</evidence>
<evidence type="ECO:0000313" key="2">
    <source>
        <dbReference type="EMBL" id="KXZ45782.1"/>
    </source>
</evidence>
<dbReference type="AlphaFoldDB" id="A0A150G7F8"/>
<feature type="coiled-coil region" evidence="1">
    <location>
        <begin position="29"/>
        <end position="77"/>
    </location>
</feature>
<organism evidence="2 3">
    <name type="scientific">Gonium pectorale</name>
    <name type="common">Green alga</name>
    <dbReference type="NCBI Taxonomy" id="33097"/>
    <lineage>
        <taxon>Eukaryota</taxon>
        <taxon>Viridiplantae</taxon>
        <taxon>Chlorophyta</taxon>
        <taxon>core chlorophytes</taxon>
        <taxon>Chlorophyceae</taxon>
        <taxon>CS clade</taxon>
        <taxon>Chlamydomonadales</taxon>
        <taxon>Volvocaceae</taxon>
        <taxon>Gonium</taxon>
    </lineage>
</organism>
<protein>
    <submittedName>
        <fullName evidence="2">Uncharacterized protein</fullName>
    </submittedName>
</protein>
<dbReference type="EMBL" id="LSYV01000051">
    <property type="protein sequence ID" value="KXZ45782.1"/>
    <property type="molecule type" value="Genomic_DNA"/>
</dbReference>
<proteinExistence type="predicted"/>
<accession>A0A150G7F8</accession>
<evidence type="ECO:0000256" key="1">
    <source>
        <dbReference type="SAM" id="Coils"/>
    </source>
</evidence>
<name>A0A150G7F8_GONPE</name>
<keyword evidence="1" id="KW-0175">Coiled coil</keyword>
<dbReference type="Proteomes" id="UP000075714">
    <property type="component" value="Unassembled WGS sequence"/>
</dbReference>
<gene>
    <name evidence="2" type="ORF">GPECTOR_50g575</name>
</gene>
<keyword evidence="3" id="KW-1185">Reference proteome</keyword>
<comment type="caution">
    <text evidence="2">The sequence shown here is derived from an EMBL/GenBank/DDBJ whole genome shotgun (WGS) entry which is preliminary data.</text>
</comment>
<sequence length="90" mass="10122">MARSVESVNNDMGNLRSIKWDVDTIKGDVKCARRNLSDIESELSSLSRSVARVEAALAGYRAEVQKEREERNALLREVLLTGRYDRAGEP</sequence>